<dbReference type="AlphaFoldDB" id="A0AAD7E7A7"/>
<dbReference type="Gene3D" id="3.40.970.10">
    <property type="entry name" value="Ribonuclease H1, N-terminal domain"/>
    <property type="match status" value="1"/>
</dbReference>
<protein>
    <recommendedName>
        <fullName evidence="2">Ribonuclease H1 N-terminal domain-containing protein</fullName>
    </recommendedName>
</protein>
<keyword evidence="4" id="KW-1185">Reference proteome</keyword>
<organism evidence="3 4">
    <name type="scientific">Mycena albidolilacea</name>
    <dbReference type="NCBI Taxonomy" id="1033008"/>
    <lineage>
        <taxon>Eukaryota</taxon>
        <taxon>Fungi</taxon>
        <taxon>Dikarya</taxon>
        <taxon>Basidiomycota</taxon>
        <taxon>Agaricomycotina</taxon>
        <taxon>Agaricomycetes</taxon>
        <taxon>Agaricomycetidae</taxon>
        <taxon>Agaricales</taxon>
        <taxon>Marasmiineae</taxon>
        <taxon>Mycenaceae</taxon>
        <taxon>Mycena</taxon>
    </lineage>
</organism>
<dbReference type="InterPro" id="IPR037056">
    <property type="entry name" value="RNase_H1_N_sf"/>
</dbReference>
<name>A0AAD7E7A7_9AGAR</name>
<dbReference type="EMBL" id="JARIHO010000159">
    <property type="protein sequence ID" value="KAJ7300612.1"/>
    <property type="molecule type" value="Genomic_DNA"/>
</dbReference>
<evidence type="ECO:0000313" key="3">
    <source>
        <dbReference type="EMBL" id="KAJ7300612.1"/>
    </source>
</evidence>
<dbReference type="Pfam" id="PF01693">
    <property type="entry name" value="Cauli_VI"/>
    <property type="match status" value="1"/>
</dbReference>
<feature type="compositionally biased region" description="Basic and acidic residues" evidence="1">
    <location>
        <begin position="102"/>
        <end position="119"/>
    </location>
</feature>
<dbReference type="InterPro" id="IPR011320">
    <property type="entry name" value="RNase_H1_N"/>
</dbReference>
<feature type="compositionally biased region" description="Low complexity" evidence="1">
    <location>
        <begin position="127"/>
        <end position="138"/>
    </location>
</feature>
<evidence type="ECO:0000256" key="1">
    <source>
        <dbReference type="SAM" id="MobiDB-lite"/>
    </source>
</evidence>
<sequence length="207" mass="22808">MVDLALESALSSLQLSDQSSFYPRQGFEHTRGSETALFYVVTQGRIPGIYTHWEEASHQVNRFPSAVHKRYIGWSEATAAWDAARRPPALLSHQSTPSPARLKGEEEPRVSRTPAAEKHRRDRKKSPPTSASAPTTPSGSKKALFVYSRGKDTSIYADRREAAPAVRAGLGDGSFRRIDITTRLSDALDLAEESALEVIDISDIESD</sequence>
<feature type="domain" description="Ribonuclease H1 N-terminal" evidence="2">
    <location>
        <begin position="38"/>
        <end position="79"/>
    </location>
</feature>
<dbReference type="InterPro" id="IPR009027">
    <property type="entry name" value="Ribosomal_bL9/RNase_H1_N"/>
</dbReference>
<gene>
    <name evidence="3" type="ORF">DFH08DRAFT_979509</name>
</gene>
<feature type="region of interest" description="Disordered" evidence="1">
    <location>
        <begin position="90"/>
        <end position="142"/>
    </location>
</feature>
<evidence type="ECO:0000313" key="4">
    <source>
        <dbReference type="Proteomes" id="UP001218218"/>
    </source>
</evidence>
<comment type="caution">
    <text evidence="3">The sequence shown here is derived from an EMBL/GenBank/DDBJ whole genome shotgun (WGS) entry which is preliminary data.</text>
</comment>
<reference evidence="3" key="1">
    <citation type="submission" date="2023-03" db="EMBL/GenBank/DDBJ databases">
        <title>Massive genome expansion in bonnet fungi (Mycena s.s.) driven by repeated elements and novel gene families across ecological guilds.</title>
        <authorList>
            <consortium name="Lawrence Berkeley National Laboratory"/>
            <person name="Harder C.B."/>
            <person name="Miyauchi S."/>
            <person name="Viragh M."/>
            <person name="Kuo A."/>
            <person name="Thoen E."/>
            <person name="Andreopoulos B."/>
            <person name="Lu D."/>
            <person name="Skrede I."/>
            <person name="Drula E."/>
            <person name="Henrissat B."/>
            <person name="Morin E."/>
            <person name="Kohler A."/>
            <person name="Barry K."/>
            <person name="LaButti K."/>
            <person name="Morin E."/>
            <person name="Salamov A."/>
            <person name="Lipzen A."/>
            <person name="Mereny Z."/>
            <person name="Hegedus B."/>
            <person name="Baldrian P."/>
            <person name="Stursova M."/>
            <person name="Weitz H."/>
            <person name="Taylor A."/>
            <person name="Grigoriev I.V."/>
            <person name="Nagy L.G."/>
            <person name="Martin F."/>
            <person name="Kauserud H."/>
        </authorList>
    </citation>
    <scope>NUCLEOTIDE SEQUENCE</scope>
    <source>
        <strain evidence="3">CBHHK002</strain>
    </source>
</reference>
<evidence type="ECO:0000259" key="2">
    <source>
        <dbReference type="Pfam" id="PF01693"/>
    </source>
</evidence>
<proteinExistence type="predicted"/>
<dbReference type="SUPFAM" id="SSF55658">
    <property type="entry name" value="L9 N-domain-like"/>
    <property type="match status" value="1"/>
</dbReference>
<dbReference type="Proteomes" id="UP001218218">
    <property type="component" value="Unassembled WGS sequence"/>
</dbReference>
<accession>A0AAD7E7A7</accession>